<dbReference type="Gene3D" id="3.40.630.10">
    <property type="entry name" value="Zn peptidases"/>
    <property type="match status" value="1"/>
</dbReference>
<proteinExistence type="predicted"/>
<organism evidence="1 2">
    <name type="scientific">Paraburkholderia bryophila</name>
    <dbReference type="NCBI Taxonomy" id="420952"/>
    <lineage>
        <taxon>Bacteria</taxon>
        <taxon>Pseudomonadati</taxon>
        <taxon>Pseudomonadota</taxon>
        <taxon>Betaproteobacteria</taxon>
        <taxon>Burkholderiales</taxon>
        <taxon>Burkholderiaceae</taxon>
        <taxon>Paraburkholderia</taxon>
    </lineage>
</organism>
<dbReference type="SUPFAM" id="SSF53187">
    <property type="entry name" value="Zn-dependent exopeptidases"/>
    <property type="match status" value="1"/>
</dbReference>
<reference evidence="1 2" key="1">
    <citation type="submission" date="2020-07" db="EMBL/GenBank/DDBJ databases">
        <title>Exploring microbial biodiversity for novel pathways involved in the catabolism of aromatic compounds derived from lignin.</title>
        <authorList>
            <person name="Elkins J."/>
        </authorList>
    </citation>
    <scope>NUCLEOTIDE SEQUENCE [LARGE SCALE GENOMIC DNA]</scope>
    <source>
        <strain evidence="1 2">H2C3B</strain>
    </source>
</reference>
<evidence type="ECO:0000313" key="2">
    <source>
        <dbReference type="Proteomes" id="UP000572540"/>
    </source>
</evidence>
<gene>
    <name evidence="1" type="ORF">GGD41_002295</name>
</gene>
<name>A0A7Z0B071_9BURK</name>
<sequence length="47" mass="4949">MPCKDGISHNEIEDARADHLEAGCNVLLQAMLNAAQRVPSEAGSVDA</sequence>
<evidence type="ECO:0000313" key="1">
    <source>
        <dbReference type="EMBL" id="NYH15067.1"/>
    </source>
</evidence>
<dbReference type="Proteomes" id="UP000572540">
    <property type="component" value="Unassembled WGS sequence"/>
</dbReference>
<protein>
    <submittedName>
        <fullName evidence="1">Acetylornithine deacetylase/succinyl-diaminopimelate desuccinylase-like protein</fullName>
    </submittedName>
</protein>
<comment type="caution">
    <text evidence="1">The sequence shown here is derived from an EMBL/GenBank/DDBJ whole genome shotgun (WGS) entry which is preliminary data.</text>
</comment>
<dbReference type="EMBL" id="JACCAU010000001">
    <property type="protein sequence ID" value="NYH15067.1"/>
    <property type="molecule type" value="Genomic_DNA"/>
</dbReference>
<accession>A0A7Z0B071</accession>
<dbReference type="AlphaFoldDB" id="A0A7Z0B071"/>